<dbReference type="AlphaFoldDB" id="A0A2K1J8H3"/>
<dbReference type="Gramene" id="Pp3c16_13220V3.2">
    <property type="protein sequence ID" value="PAC:32986674.CDS.1"/>
    <property type="gene ID" value="Pp3c16_13220"/>
</dbReference>
<evidence type="ECO:0000313" key="3">
    <source>
        <dbReference type="Proteomes" id="UP000006727"/>
    </source>
</evidence>
<dbReference type="EnsemblPlants" id="Pp3c16_13220V3.1">
    <property type="protein sequence ID" value="PAC:32986673.CDS.1"/>
    <property type="gene ID" value="Pp3c16_13220"/>
</dbReference>
<protein>
    <submittedName>
        <fullName evidence="1 2">Uncharacterized protein</fullName>
    </submittedName>
</protein>
<reference evidence="1 3" key="2">
    <citation type="journal article" date="2018" name="Plant J.">
        <title>The Physcomitrella patens chromosome-scale assembly reveals moss genome structure and evolution.</title>
        <authorList>
            <person name="Lang D."/>
            <person name="Ullrich K.K."/>
            <person name="Murat F."/>
            <person name="Fuchs J."/>
            <person name="Jenkins J."/>
            <person name="Haas F.B."/>
            <person name="Piednoel M."/>
            <person name="Gundlach H."/>
            <person name="Van Bel M."/>
            <person name="Meyberg R."/>
            <person name="Vives C."/>
            <person name="Morata J."/>
            <person name="Symeonidi A."/>
            <person name="Hiss M."/>
            <person name="Muchero W."/>
            <person name="Kamisugi Y."/>
            <person name="Saleh O."/>
            <person name="Blanc G."/>
            <person name="Decker E.L."/>
            <person name="van Gessel N."/>
            <person name="Grimwood J."/>
            <person name="Hayes R.D."/>
            <person name="Graham S.W."/>
            <person name="Gunter L.E."/>
            <person name="McDaniel S.F."/>
            <person name="Hoernstein S.N.W."/>
            <person name="Larsson A."/>
            <person name="Li F.W."/>
            <person name="Perroud P.F."/>
            <person name="Phillips J."/>
            <person name="Ranjan P."/>
            <person name="Rokshar D.S."/>
            <person name="Rothfels C.J."/>
            <person name="Schneider L."/>
            <person name="Shu S."/>
            <person name="Stevenson D.W."/>
            <person name="Thummler F."/>
            <person name="Tillich M."/>
            <person name="Villarreal Aguilar J.C."/>
            <person name="Widiez T."/>
            <person name="Wong G.K."/>
            <person name="Wymore A."/>
            <person name="Zhang Y."/>
            <person name="Zimmer A.D."/>
            <person name="Quatrano R.S."/>
            <person name="Mayer K.F.X."/>
            <person name="Goodstein D."/>
            <person name="Casacuberta J.M."/>
            <person name="Vandepoele K."/>
            <person name="Reski R."/>
            <person name="Cuming A.C."/>
            <person name="Tuskan G.A."/>
            <person name="Maumus F."/>
            <person name="Salse J."/>
            <person name="Schmutz J."/>
            <person name="Rensing S.A."/>
        </authorList>
    </citation>
    <scope>NUCLEOTIDE SEQUENCE [LARGE SCALE GENOMIC DNA]</scope>
    <source>
        <strain evidence="2 3">cv. Gransden 2004</strain>
    </source>
</reference>
<reference evidence="1 3" key="1">
    <citation type="journal article" date="2008" name="Science">
        <title>The Physcomitrella genome reveals evolutionary insights into the conquest of land by plants.</title>
        <authorList>
            <person name="Rensing S."/>
            <person name="Lang D."/>
            <person name="Zimmer A."/>
            <person name="Terry A."/>
            <person name="Salamov A."/>
            <person name="Shapiro H."/>
            <person name="Nishiyama T."/>
            <person name="Perroud P.-F."/>
            <person name="Lindquist E."/>
            <person name="Kamisugi Y."/>
            <person name="Tanahashi T."/>
            <person name="Sakakibara K."/>
            <person name="Fujita T."/>
            <person name="Oishi K."/>
            <person name="Shin-I T."/>
            <person name="Kuroki Y."/>
            <person name="Toyoda A."/>
            <person name="Suzuki Y."/>
            <person name="Hashimoto A."/>
            <person name="Yamaguchi K."/>
            <person name="Sugano A."/>
            <person name="Kohara Y."/>
            <person name="Fujiyama A."/>
            <person name="Anterola A."/>
            <person name="Aoki S."/>
            <person name="Ashton N."/>
            <person name="Barbazuk W.B."/>
            <person name="Barker E."/>
            <person name="Bennetzen J."/>
            <person name="Bezanilla M."/>
            <person name="Blankenship R."/>
            <person name="Cho S.H."/>
            <person name="Dutcher S."/>
            <person name="Estelle M."/>
            <person name="Fawcett J.A."/>
            <person name="Gundlach H."/>
            <person name="Hanada K."/>
            <person name="Heyl A."/>
            <person name="Hicks K.A."/>
            <person name="Hugh J."/>
            <person name="Lohr M."/>
            <person name="Mayer K."/>
            <person name="Melkozernov A."/>
            <person name="Murata T."/>
            <person name="Nelson D."/>
            <person name="Pils B."/>
            <person name="Prigge M."/>
            <person name="Reiss B."/>
            <person name="Renner T."/>
            <person name="Rombauts S."/>
            <person name="Rushton P."/>
            <person name="Sanderfoot A."/>
            <person name="Schween G."/>
            <person name="Shiu S.-H."/>
            <person name="Stueber K."/>
            <person name="Theodoulou F.L."/>
            <person name="Tu H."/>
            <person name="Van de Peer Y."/>
            <person name="Verrier P.J."/>
            <person name="Waters E."/>
            <person name="Wood A."/>
            <person name="Yang L."/>
            <person name="Cove D."/>
            <person name="Cuming A."/>
            <person name="Hasebe M."/>
            <person name="Lucas S."/>
            <person name="Mishler D.B."/>
            <person name="Reski R."/>
            <person name="Grigoriev I."/>
            <person name="Quatrano R.S."/>
            <person name="Boore J.L."/>
        </authorList>
    </citation>
    <scope>NUCLEOTIDE SEQUENCE [LARGE SCALE GENOMIC DNA]</scope>
    <source>
        <strain evidence="2 3">cv. Gransden 2004</strain>
    </source>
</reference>
<proteinExistence type="predicted"/>
<dbReference type="InParanoid" id="A0A2K1J8H3"/>
<reference evidence="2" key="3">
    <citation type="submission" date="2020-12" db="UniProtKB">
        <authorList>
            <consortium name="EnsemblPlants"/>
        </authorList>
    </citation>
    <scope>IDENTIFICATION</scope>
</reference>
<keyword evidence="3" id="KW-1185">Reference proteome</keyword>
<evidence type="ECO:0000313" key="2">
    <source>
        <dbReference type="EnsemblPlants" id="PAC:32986673.CDS.1"/>
    </source>
</evidence>
<dbReference type="Proteomes" id="UP000006727">
    <property type="component" value="Chromosome 16"/>
</dbReference>
<accession>A0A2K1J8H3</accession>
<sequence length="125" mass="14165">MEAAQILKEEVNENFSNEILLHDSTQQAGYASVVGSLSSAMPHLRNMTDSKSVEEWINTEFGGVETVSLLQDEGSLYFTLQKQVDEYIEMVEFMSNPFINDGQTMVSFPSDDSVVFYEPELWCFT</sequence>
<organism evidence="1">
    <name type="scientific">Physcomitrium patens</name>
    <name type="common">Spreading-leaved earth moss</name>
    <name type="synonym">Physcomitrella patens</name>
    <dbReference type="NCBI Taxonomy" id="3218"/>
    <lineage>
        <taxon>Eukaryota</taxon>
        <taxon>Viridiplantae</taxon>
        <taxon>Streptophyta</taxon>
        <taxon>Embryophyta</taxon>
        <taxon>Bryophyta</taxon>
        <taxon>Bryophytina</taxon>
        <taxon>Bryopsida</taxon>
        <taxon>Funariidae</taxon>
        <taxon>Funariales</taxon>
        <taxon>Funariaceae</taxon>
        <taxon>Physcomitrium</taxon>
    </lineage>
</organism>
<dbReference type="PaxDb" id="3218-PP1S15_194V6.1"/>
<name>A0A2K1J8H3_PHYPA</name>
<gene>
    <name evidence="1" type="ORF">PHYPA_020916</name>
</gene>
<dbReference type="Gramene" id="Pp3c16_13220V3.1">
    <property type="protein sequence ID" value="PAC:32986673.CDS.1"/>
    <property type="gene ID" value="Pp3c16_13220"/>
</dbReference>
<dbReference type="EMBL" id="ABEU02000016">
    <property type="protein sequence ID" value="PNR37807.1"/>
    <property type="molecule type" value="Genomic_DNA"/>
</dbReference>
<dbReference type="EnsemblPlants" id="Pp3c16_13220V3.2">
    <property type="protein sequence ID" value="PAC:32986674.CDS.1"/>
    <property type="gene ID" value="Pp3c16_13220"/>
</dbReference>
<evidence type="ECO:0000313" key="1">
    <source>
        <dbReference type="EMBL" id="PNR37807.1"/>
    </source>
</evidence>